<evidence type="ECO:0000256" key="8">
    <source>
        <dbReference type="ARBA" id="ARBA00032824"/>
    </source>
</evidence>
<accession>A0A2S4M7W4</accession>
<evidence type="ECO:0000256" key="4">
    <source>
        <dbReference type="ARBA" id="ARBA00022862"/>
    </source>
</evidence>
<comment type="caution">
    <text evidence="13">The sequence shown here is derived from an EMBL/GenBank/DDBJ whole genome shotgun (WGS) entry which is preliminary data.</text>
</comment>
<dbReference type="PANTHER" id="PTHR42801">
    <property type="entry name" value="THIOREDOXIN-DEPENDENT PEROXIDE REDUCTASE"/>
    <property type="match status" value="1"/>
</dbReference>
<evidence type="ECO:0000256" key="6">
    <source>
        <dbReference type="ARBA" id="ARBA00023157"/>
    </source>
</evidence>
<dbReference type="OrthoDB" id="9809746at2"/>
<dbReference type="AlphaFoldDB" id="A0A2S4M7W4"/>
<dbReference type="InterPro" id="IPR050924">
    <property type="entry name" value="Peroxiredoxin_BCP/PrxQ"/>
</dbReference>
<keyword evidence="4" id="KW-0049">Antioxidant</keyword>
<dbReference type="GO" id="GO:0008379">
    <property type="term" value="F:thioredoxin peroxidase activity"/>
    <property type="evidence" value="ECO:0007669"/>
    <property type="project" value="TreeGrafter"/>
</dbReference>
<evidence type="ECO:0000313" key="14">
    <source>
        <dbReference type="Proteomes" id="UP000236919"/>
    </source>
</evidence>
<dbReference type="Gene3D" id="3.40.30.10">
    <property type="entry name" value="Glutaredoxin"/>
    <property type="match status" value="1"/>
</dbReference>
<protein>
    <recommendedName>
        <fullName evidence="2">thioredoxin-dependent peroxiredoxin</fullName>
        <ecNumber evidence="2">1.11.1.24</ecNumber>
    </recommendedName>
    <alternativeName>
        <fullName evidence="8">Thioredoxin peroxidase</fullName>
    </alternativeName>
    <alternativeName>
        <fullName evidence="10">Thioredoxin-dependent peroxiredoxin Bcp</fullName>
    </alternativeName>
</protein>
<evidence type="ECO:0000256" key="3">
    <source>
        <dbReference type="ARBA" id="ARBA00022559"/>
    </source>
</evidence>
<evidence type="ECO:0000256" key="11">
    <source>
        <dbReference type="ARBA" id="ARBA00049091"/>
    </source>
</evidence>
<dbReference type="InterPro" id="IPR013766">
    <property type="entry name" value="Thioredoxin_domain"/>
</dbReference>
<comment type="similarity">
    <text evidence="9">Belongs to the peroxiredoxin family. BCP/PrxQ subfamily.</text>
</comment>
<organism evidence="13 14">
    <name type="scientific">Bosea psychrotolerans</name>
    <dbReference type="NCBI Taxonomy" id="1871628"/>
    <lineage>
        <taxon>Bacteria</taxon>
        <taxon>Pseudomonadati</taxon>
        <taxon>Pseudomonadota</taxon>
        <taxon>Alphaproteobacteria</taxon>
        <taxon>Hyphomicrobiales</taxon>
        <taxon>Boseaceae</taxon>
        <taxon>Bosea</taxon>
    </lineage>
</organism>
<dbReference type="CDD" id="cd02970">
    <property type="entry name" value="PRX_like2"/>
    <property type="match status" value="1"/>
</dbReference>
<evidence type="ECO:0000256" key="5">
    <source>
        <dbReference type="ARBA" id="ARBA00023002"/>
    </source>
</evidence>
<comment type="function">
    <text evidence="1">Thiol-specific peroxidase that catalyzes the reduction of hydrogen peroxide and organic hydroperoxides to water and alcohols, respectively. Plays a role in cell protection against oxidative stress by detoxifying peroxides and as sensor of hydrogen peroxide-mediated signaling events.</text>
</comment>
<keyword evidence="5" id="KW-0560">Oxidoreductase</keyword>
<dbReference type="PROSITE" id="PS51352">
    <property type="entry name" value="THIOREDOXIN_2"/>
    <property type="match status" value="1"/>
</dbReference>
<dbReference type="GO" id="GO:0005737">
    <property type="term" value="C:cytoplasm"/>
    <property type="evidence" value="ECO:0007669"/>
    <property type="project" value="TreeGrafter"/>
</dbReference>
<dbReference type="GO" id="GO:0034599">
    <property type="term" value="P:cellular response to oxidative stress"/>
    <property type="evidence" value="ECO:0007669"/>
    <property type="project" value="TreeGrafter"/>
</dbReference>
<evidence type="ECO:0000259" key="12">
    <source>
        <dbReference type="PROSITE" id="PS51352"/>
    </source>
</evidence>
<evidence type="ECO:0000313" key="13">
    <source>
        <dbReference type="EMBL" id="POR50833.1"/>
    </source>
</evidence>
<sequence>MNLARALADRLAAFERGVTQDQSSLYRMVLEDLGRSGLFDAAVTAGQRAPSFALLNQHNEIVSLSSLLARGPLVVTFYRGGWCPYCNLQLLAYQQVLPAIRELGAQLVAISPQLLDHSERTAQAARLDFPVLSDVGNVAAAAYGLAFELPSSLRAEYESAGTPVQVNNGDETWRLPAPGTFVVAQSGLVVLSYVDADYRKRLEPTEILGALTDLRDEIQSADLAGKSA</sequence>
<evidence type="ECO:0000256" key="2">
    <source>
        <dbReference type="ARBA" id="ARBA00013017"/>
    </source>
</evidence>
<keyword evidence="3" id="KW-0575">Peroxidase</keyword>
<evidence type="ECO:0000256" key="1">
    <source>
        <dbReference type="ARBA" id="ARBA00003330"/>
    </source>
</evidence>
<dbReference type="InterPro" id="IPR036249">
    <property type="entry name" value="Thioredoxin-like_sf"/>
</dbReference>
<dbReference type="Proteomes" id="UP000236919">
    <property type="component" value="Unassembled WGS sequence"/>
</dbReference>
<keyword evidence="6" id="KW-1015">Disulfide bond</keyword>
<keyword evidence="7" id="KW-0676">Redox-active center</keyword>
<dbReference type="Pfam" id="PF00578">
    <property type="entry name" value="AhpC-TSA"/>
    <property type="match status" value="1"/>
</dbReference>
<evidence type="ECO:0000256" key="10">
    <source>
        <dbReference type="ARBA" id="ARBA00042639"/>
    </source>
</evidence>
<evidence type="ECO:0000256" key="9">
    <source>
        <dbReference type="ARBA" id="ARBA00038489"/>
    </source>
</evidence>
<name>A0A2S4M7W4_9HYPH</name>
<dbReference type="GO" id="GO:0045454">
    <property type="term" value="P:cell redox homeostasis"/>
    <property type="evidence" value="ECO:0007669"/>
    <property type="project" value="TreeGrafter"/>
</dbReference>
<dbReference type="PANTHER" id="PTHR42801:SF7">
    <property type="entry name" value="SLL1159 PROTEIN"/>
    <property type="match status" value="1"/>
</dbReference>
<evidence type="ECO:0000256" key="7">
    <source>
        <dbReference type="ARBA" id="ARBA00023284"/>
    </source>
</evidence>
<comment type="catalytic activity">
    <reaction evidence="11">
        <text>a hydroperoxide + [thioredoxin]-dithiol = an alcohol + [thioredoxin]-disulfide + H2O</text>
        <dbReference type="Rhea" id="RHEA:62620"/>
        <dbReference type="Rhea" id="RHEA-COMP:10698"/>
        <dbReference type="Rhea" id="RHEA-COMP:10700"/>
        <dbReference type="ChEBI" id="CHEBI:15377"/>
        <dbReference type="ChEBI" id="CHEBI:29950"/>
        <dbReference type="ChEBI" id="CHEBI:30879"/>
        <dbReference type="ChEBI" id="CHEBI:35924"/>
        <dbReference type="ChEBI" id="CHEBI:50058"/>
        <dbReference type="EC" id="1.11.1.24"/>
    </reaction>
</comment>
<reference evidence="13 14" key="1">
    <citation type="submission" date="2018-01" db="EMBL/GenBank/DDBJ databases">
        <title>Genomic Encyclopedia of Type Strains, Phase III (KMG-III): the genomes of soil and plant-associated and newly described type strains.</title>
        <authorList>
            <person name="Whitman W."/>
        </authorList>
    </citation>
    <scope>NUCLEOTIDE SEQUENCE [LARGE SCALE GENOMIC DNA]</scope>
    <source>
        <strain evidence="13 14">1131</strain>
    </source>
</reference>
<feature type="domain" description="Thioredoxin" evidence="12">
    <location>
        <begin position="43"/>
        <end position="216"/>
    </location>
</feature>
<dbReference type="EC" id="1.11.1.24" evidence="2"/>
<dbReference type="EMBL" id="PQFZ01000008">
    <property type="protein sequence ID" value="POR50833.1"/>
    <property type="molecule type" value="Genomic_DNA"/>
</dbReference>
<dbReference type="SUPFAM" id="SSF52833">
    <property type="entry name" value="Thioredoxin-like"/>
    <property type="match status" value="1"/>
</dbReference>
<keyword evidence="14" id="KW-1185">Reference proteome</keyword>
<dbReference type="InterPro" id="IPR000866">
    <property type="entry name" value="AhpC/TSA"/>
</dbReference>
<proteinExistence type="inferred from homology"/>
<dbReference type="RefSeq" id="WP_103718943.1">
    <property type="nucleotide sequence ID" value="NZ_PQFZ01000008.1"/>
</dbReference>
<gene>
    <name evidence="13" type="ORF">CYD53_10881</name>
</gene>